<dbReference type="EMBL" id="JACYFG010000009">
    <property type="protein sequence ID" value="MBD5779495.1"/>
    <property type="molecule type" value="Genomic_DNA"/>
</dbReference>
<feature type="transmembrane region" description="Helical" evidence="5">
    <location>
        <begin position="128"/>
        <end position="152"/>
    </location>
</feature>
<dbReference type="RefSeq" id="WP_191616635.1">
    <property type="nucleotide sequence ID" value="NZ_JACYFG010000009.1"/>
</dbReference>
<sequence>MSFLDKLEKRFGSWAIRGLTNYIVVGQALTFLMAALLGPGGESRIRELMEYNLIYFLNGNFWNPISFVLIPKTFSLIWIFFSLMILHMMGSALEERWGAFRYNLYVLLGIVCVVASGVVFPYHAFSSYFLLTSIFLAFAYLHPEIELNLFFVLPVKMKWLGWFSFGLALVFVLREGPATKLEFVASLINFPVFFGAEIIRRFRSKTRVREMKAEKRKQEAEPFHTCSICGATDISHPERDFRYRKEGAVCSECVPLREED</sequence>
<reference evidence="6" key="1">
    <citation type="submission" date="2020-09" db="EMBL/GenBank/DDBJ databases">
        <title>Pelagicoccus enzymogenes sp. nov. with an EPS production, isolated from marine sediment.</title>
        <authorList>
            <person name="Feng X."/>
        </authorList>
    </citation>
    <scope>NUCLEOTIDE SEQUENCE</scope>
    <source>
        <strain evidence="6">NFK12</strain>
    </source>
</reference>
<evidence type="ECO:0000313" key="7">
    <source>
        <dbReference type="Proteomes" id="UP000622317"/>
    </source>
</evidence>
<feature type="transmembrane region" description="Helical" evidence="5">
    <location>
        <begin position="159"/>
        <end position="177"/>
    </location>
</feature>
<evidence type="ECO:0000256" key="1">
    <source>
        <dbReference type="ARBA" id="ARBA00004141"/>
    </source>
</evidence>
<evidence type="ECO:0000256" key="2">
    <source>
        <dbReference type="ARBA" id="ARBA00022692"/>
    </source>
</evidence>
<evidence type="ECO:0000256" key="3">
    <source>
        <dbReference type="ARBA" id="ARBA00022989"/>
    </source>
</evidence>
<dbReference type="InterPro" id="IPR035952">
    <property type="entry name" value="Rhomboid-like_sf"/>
</dbReference>
<protein>
    <recommendedName>
        <fullName evidence="8">Peptidase S54 rhomboid domain-containing protein</fullName>
    </recommendedName>
</protein>
<keyword evidence="3 5" id="KW-1133">Transmembrane helix</keyword>
<gene>
    <name evidence="6" type="ORF">IEN85_08310</name>
</gene>
<name>A0A927F981_9BACT</name>
<feature type="transmembrane region" description="Helical" evidence="5">
    <location>
        <begin position="21"/>
        <end position="41"/>
    </location>
</feature>
<keyword evidence="2 5" id="KW-0812">Transmembrane</keyword>
<keyword evidence="7" id="KW-1185">Reference proteome</keyword>
<comment type="subcellular location">
    <subcellularLocation>
        <location evidence="1">Membrane</location>
        <topology evidence="1">Multi-pass membrane protein</topology>
    </subcellularLocation>
</comment>
<feature type="transmembrane region" description="Helical" evidence="5">
    <location>
        <begin position="102"/>
        <end position="122"/>
    </location>
</feature>
<dbReference type="Proteomes" id="UP000622317">
    <property type="component" value="Unassembled WGS sequence"/>
</dbReference>
<dbReference type="GO" id="GO:0016020">
    <property type="term" value="C:membrane"/>
    <property type="evidence" value="ECO:0007669"/>
    <property type="project" value="UniProtKB-SubCell"/>
</dbReference>
<feature type="transmembrane region" description="Helical" evidence="5">
    <location>
        <begin position="183"/>
        <end position="202"/>
    </location>
</feature>
<proteinExistence type="predicted"/>
<accession>A0A927F981</accession>
<feature type="transmembrane region" description="Helical" evidence="5">
    <location>
        <begin position="61"/>
        <end position="81"/>
    </location>
</feature>
<dbReference type="SUPFAM" id="SSF144091">
    <property type="entry name" value="Rhomboid-like"/>
    <property type="match status" value="1"/>
</dbReference>
<dbReference type="AlphaFoldDB" id="A0A927F981"/>
<comment type="caution">
    <text evidence="6">The sequence shown here is derived from an EMBL/GenBank/DDBJ whole genome shotgun (WGS) entry which is preliminary data.</text>
</comment>
<evidence type="ECO:0008006" key="8">
    <source>
        <dbReference type="Google" id="ProtNLM"/>
    </source>
</evidence>
<keyword evidence="4 5" id="KW-0472">Membrane</keyword>
<dbReference type="Gene3D" id="1.20.1540.10">
    <property type="entry name" value="Rhomboid-like"/>
    <property type="match status" value="1"/>
</dbReference>
<organism evidence="6 7">
    <name type="scientific">Pelagicoccus enzymogenes</name>
    <dbReference type="NCBI Taxonomy" id="2773457"/>
    <lineage>
        <taxon>Bacteria</taxon>
        <taxon>Pseudomonadati</taxon>
        <taxon>Verrucomicrobiota</taxon>
        <taxon>Opitutia</taxon>
        <taxon>Puniceicoccales</taxon>
        <taxon>Pelagicoccaceae</taxon>
        <taxon>Pelagicoccus</taxon>
    </lineage>
</organism>
<evidence type="ECO:0000256" key="4">
    <source>
        <dbReference type="ARBA" id="ARBA00023136"/>
    </source>
</evidence>
<evidence type="ECO:0000313" key="6">
    <source>
        <dbReference type="EMBL" id="MBD5779495.1"/>
    </source>
</evidence>
<evidence type="ECO:0000256" key="5">
    <source>
        <dbReference type="SAM" id="Phobius"/>
    </source>
</evidence>